<reference evidence="1" key="1">
    <citation type="submission" date="2019-08" db="EMBL/GenBank/DDBJ databases">
        <authorList>
            <person name="Kucharzyk K."/>
            <person name="Murdoch R.W."/>
            <person name="Higgins S."/>
            <person name="Loffler F."/>
        </authorList>
    </citation>
    <scope>NUCLEOTIDE SEQUENCE</scope>
</reference>
<organism evidence="1">
    <name type="scientific">bioreactor metagenome</name>
    <dbReference type="NCBI Taxonomy" id="1076179"/>
    <lineage>
        <taxon>unclassified sequences</taxon>
        <taxon>metagenomes</taxon>
        <taxon>ecological metagenomes</taxon>
    </lineage>
</organism>
<comment type="caution">
    <text evidence="1">The sequence shown here is derived from an EMBL/GenBank/DDBJ whole genome shotgun (WGS) entry which is preliminary data.</text>
</comment>
<sequence length="67" mass="7562">MIAIFDLMAMNADIADTCFGIFCNAKSSCQITCAVLFMMQARRKNPQIYLVADRNILFNGKETIFFA</sequence>
<dbReference type="EMBL" id="VSSQ01126614">
    <property type="protein sequence ID" value="MPN56369.1"/>
    <property type="molecule type" value="Genomic_DNA"/>
</dbReference>
<evidence type="ECO:0000313" key="1">
    <source>
        <dbReference type="EMBL" id="MPN56369.1"/>
    </source>
</evidence>
<gene>
    <name evidence="1" type="ORF">SDC9_204057</name>
</gene>
<accession>A0A645J0Y1</accession>
<protein>
    <submittedName>
        <fullName evidence="1">Uncharacterized protein</fullName>
    </submittedName>
</protein>
<proteinExistence type="predicted"/>
<dbReference type="AlphaFoldDB" id="A0A645J0Y1"/>
<name>A0A645J0Y1_9ZZZZ</name>